<dbReference type="Pfam" id="PF17482">
    <property type="entry name" value="Phage_sheath_1C"/>
    <property type="match status" value="1"/>
</dbReference>
<proteinExistence type="inferred from homology"/>
<accession>A0A1E5B9X9</accession>
<dbReference type="EMBL" id="AJYQ02000137">
    <property type="protein sequence ID" value="OEE30725.1"/>
    <property type="molecule type" value="Genomic_DNA"/>
</dbReference>
<evidence type="ECO:0000259" key="3">
    <source>
        <dbReference type="Pfam" id="PF17482"/>
    </source>
</evidence>
<dbReference type="OrthoDB" id="5442644at2"/>
<evidence type="ECO:0000259" key="2">
    <source>
        <dbReference type="Pfam" id="PF04984"/>
    </source>
</evidence>
<feature type="domain" description="Tail sheath protein subtilisin-like" evidence="2">
    <location>
        <begin position="95"/>
        <end position="258"/>
    </location>
</feature>
<dbReference type="RefSeq" id="WP_017041881.1">
    <property type="nucleotide sequence ID" value="NZ_AJYQ02000137.1"/>
</dbReference>
<comment type="caution">
    <text evidence="4">The sequence shown here is derived from an EMBL/GenBank/DDBJ whole genome shotgun (WGS) entry which is preliminary data.</text>
</comment>
<dbReference type="STRING" id="1187848.A1QO_15445"/>
<sequence>MSISFNEVPSNIRVPGCFIEIDNSLANSAEEQQIILAIGNAIADAKVGPNTVTLCMDETIAAENFGKDGVTSEIVEMVKYFRKQDEVMPIFAVSVDAGDITSALAALGDVQYHHIMCSLNDETTIRELGELLEERYDAMNQIPGLAYMPKKGTHAELITFAPVSNCPLISFMPINQSCDSANNDLSDAAAIGAWVGQIAPSLATDPCRPLQTLKLSGVYSKAASEWTFAERNMLLYEGISTFTVSSAKEVMVERPITAYTENAAGIADNSYLDVMTPATAMYFRQKQRSRILSKYARHKLAKDGTKFARGQVIVTPSMLKTELLALYRELEYNGIVQDFDGYKKSLIVELDDTNKQRVNYQDSPQFVNGLIITAGKVQFRK</sequence>
<evidence type="ECO:0000313" key="4">
    <source>
        <dbReference type="EMBL" id="OEE30725.1"/>
    </source>
</evidence>
<dbReference type="InterPro" id="IPR020287">
    <property type="entry name" value="Tail_sheath_C"/>
</dbReference>
<comment type="similarity">
    <text evidence="1">Belongs to the myoviridae tail sheath protein family.</text>
</comment>
<organism evidence="4 5">
    <name type="scientific">Vibrio genomosp. F10 str. ZF-129</name>
    <dbReference type="NCBI Taxonomy" id="1187848"/>
    <lineage>
        <taxon>Bacteria</taxon>
        <taxon>Pseudomonadati</taxon>
        <taxon>Pseudomonadota</taxon>
        <taxon>Gammaproteobacteria</taxon>
        <taxon>Vibrionales</taxon>
        <taxon>Vibrionaceae</taxon>
        <taxon>Vibrio</taxon>
    </lineage>
</organism>
<protein>
    <submittedName>
        <fullName evidence="4">Phage tail protein</fullName>
    </submittedName>
</protein>
<dbReference type="Proteomes" id="UP000094741">
    <property type="component" value="Unassembled WGS sequence"/>
</dbReference>
<evidence type="ECO:0000313" key="5">
    <source>
        <dbReference type="Proteomes" id="UP000094741"/>
    </source>
</evidence>
<reference evidence="4 5" key="1">
    <citation type="journal article" date="2012" name="Science">
        <title>Ecological populations of bacteria act as socially cohesive units of antibiotic production and resistance.</title>
        <authorList>
            <person name="Cordero O.X."/>
            <person name="Wildschutte H."/>
            <person name="Kirkup B."/>
            <person name="Proehl S."/>
            <person name="Ngo L."/>
            <person name="Hussain F."/>
            <person name="Le Roux F."/>
            <person name="Mincer T."/>
            <person name="Polz M.F."/>
        </authorList>
    </citation>
    <scope>NUCLEOTIDE SEQUENCE [LARGE SCALE GENOMIC DNA]</scope>
    <source>
        <strain evidence="4 5">ZF-129</strain>
    </source>
</reference>
<feature type="domain" description="Tail sheath protein C-terminal" evidence="3">
    <location>
        <begin position="268"/>
        <end position="379"/>
    </location>
</feature>
<gene>
    <name evidence="4" type="ORF">A1QO_15445</name>
</gene>
<dbReference type="eggNOG" id="COG4386">
    <property type="taxonomic scope" value="Bacteria"/>
</dbReference>
<dbReference type="AlphaFoldDB" id="A0A1E5B9X9"/>
<dbReference type="InterPro" id="IPR035089">
    <property type="entry name" value="Phage_sheath_subtilisin"/>
</dbReference>
<dbReference type="Pfam" id="PF04984">
    <property type="entry name" value="Phage_sheath_1"/>
    <property type="match status" value="1"/>
</dbReference>
<name>A0A1E5B9X9_9VIBR</name>
<evidence type="ECO:0000256" key="1">
    <source>
        <dbReference type="ARBA" id="ARBA00008005"/>
    </source>
</evidence>